<evidence type="ECO:0000256" key="1">
    <source>
        <dbReference type="ARBA" id="ARBA00004286"/>
    </source>
</evidence>
<evidence type="ECO:0000256" key="8">
    <source>
        <dbReference type="SAM" id="MobiDB-lite"/>
    </source>
</evidence>
<organism evidence="10 11">
    <name type="scientific">Stephanodiscus triporus</name>
    <dbReference type="NCBI Taxonomy" id="2934178"/>
    <lineage>
        <taxon>Eukaryota</taxon>
        <taxon>Sar</taxon>
        <taxon>Stramenopiles</taxon>
        <taxon>Ochrophyta</taxon>
        <taxon>Bacillariophyta</taxon>
        <taxon>Coscinodiscophyceae</taxon>
        <taxon>Thalassiosirophycidae</taxon>
        <taxon>Stephanodiscales</taxon>
        <taxon>Stephanodiscaceae</taxon>
        <taxon>Stephanodiscus</taxon>
    </lineage>
</organism>
<feature type="region of interest" description="Disordered" evidence="8">
    <location>
        <begin position="1"/>
        <end position="24"/>
    </location>
</feature>
<dbReference type="InterPro" id="IPR027165">
    <property type="entry name" value="CND3"/>
</dbReference>
<dbReference type="PANTHER" id="PTHR14418:SF5">
    <property type="entry name" value="CONDENSIN COMPLEX SUBUNIT 3"/>
    <property type="match status" value="1"/>
</dbReference>
<evidence type="ECO:0000256" key="5">
    <source>
        <dbReference type="ARBA" id="ARBA00022776"/>
    </source>
</evidence>
<feature type="domain" description="Nuclear condensin complex subunit 3 C-terminal" evidence="9">
    <location>
        <begin position="485"/>
        <end position="745"/>
    </location>
</feature>
<dbReference type="InterPro" id="IPR025977">
    <property type="entry name" value="Cnd3_C"/>
</dbReference>
<dbReference type="InterPro" id="IPR016024">
    <property type="entry name" value="ARM-type_fold"/>
</dbReference>
<reference evidence="10 11" key="1">
    <citation type="submission" date="2024-10" db="EMBL/GenBank/DDBJ databases">
        <title>Updated reference genomes for cyclostephanoid diatoms.</title>
        <authorList>
            <person name="Roberts W.R."/>
            <person name="Alverson A.J."/>
        </authorList>
    </citation>
    <scope>NUCLEOTIDE SEQUENCE [LARGE SCALE GENOMIC DNA]</scope>
    <source>
        <strain evidence="10 11">AJA276-08</strain>
    </source>
</reference>
<name>A0ABD3QJJ2_9STRA</name>
<dbReference type="Pfam" id="PF12719">
    <property type="entry name" value="Cnd3"/>
    <property type="match status" value="1"/>
</dbReference>
<dbReference type="GO" id="GO:0005694">
    <property type="term" value="C:chromosome"/>
    <property type="evidence" value="ECO:0007669"/>
    <property type="project" value="UniProtKB-SubCell"/>
</dbReference>
<comment type="subcellular location">
    <subcellularLocation>
        <location evidence="1">Chromosome</location>
    </subcellularLocation>
</comment>
<comment type="similarity">
    <text evidence="2">Belongs to the CND3 (condensin subunit 3) family.</text>
</comment>
<feature type="compositionally biased region" description="Polar residues" evidence="8">
    <location>
        <begin position="932"/>
        <end position="945"/>
    </location>
</feature>
<dbReference type="InterPro" id="IPR011989">
    <property type="entry name" value="ARM-like"/>
</dbReference>
<sequence length="945" mass="101965">MAASEGRASSSILKKGGGGRRGKGDVVGSSAVVAAAESWEVECLLRAALALSTRVTDKIARVRSSAIVACGPLLSLLPPSSSSSSSSSSSIAGVVGDATRKRFLGDPATSGELAGAIGSLATTLLWLVRNDPSAANRASVVGILPPLASVSAVEEEEEDDDGTATAMMMRAVIERIGDVDVKVREAALDTLRSNVNDFAVELSEDDRVMIVRTGLTRRCPATYAKTVELLCTNWLKSTRFDPILLLERLNPVLNESACEEVARVLLRIASTIDCIESTVERGVELVREHFGGPEVRSLVQAVLKRRGIVVDRDGDDPGRDVRLSPSMALFLRVKCETSSSSDAVTDIIADVPTLCNLLNSHIDKLIEFNDGDGAYADMDDDEAAAYEDEQNFVCLQLIHMARSSELHSEEGSRRHFVSIMRRILARLATPDDLVEACVKAMASAHDRESQFLQTISEILVDVEDDDTFQSKDLDPRAIVIVRQMRIIAILSIVLESVSGNVTSHPILDTFFHHLHPAITSKNAVVREHGVICLSKFCLLSGEDKVIGEFRPLLLTIAGSVEERVEVRAQAALALCDLALIHERMQLVTTGGDPFKDMLLEMLGHVKPGIVIIAAEITAKLLLAGRLSDPTLIAWLVLIYFDSSLTKKDEDVDDGGAEEAAKKVGSPVRLQQLLSIFFPTYSMSSLDANDDMMASVGPLLSIVNQKLSGLKQLDAKAMAFPIVKMVEYICYNVDLADKKKSEEAKNDLPESKMCDDAIMDTDCEPTMGNSSGCVSVETSEPTNTNEEEGEVVIEASSILLASIDIAEFLSEESDTAPTFYVRALAKILASARIDVDAEDTALLRRLKSCLGEAEYANDDGPTVKSIKKLANLLADVDDDEASSDDDEEIGSPSGVKVEEGEASESSSIEKENPRRSVGSFNLIKSVDGERRMSSSSQRVSLADVNN</sequence>
<evidence type="ECO:0000313" key="11">
    <source>
        <dbReference type="Proteomes" id="UP001530315"/>
    </source>
</evidence>
<keyword evidence="7" id="KW-0131">Cell cycle</keyword>
<keyword evidence="11" id="KW-1185">Reference proteome</keyword>
<feature type="compositionally biased region" description="Acidic residues" evidence="8">
    <location>
        <begin position="876"/>
        <end position="888"/>
    </location>
</feature>
<dbReference type="Proteomes" id="UP001530315">
    <property type="component" value="Unassembled WGS sequence"/>
</dbReference>
<evidence type="ECO:0000256" key="4">
    <source>
        <dbReference type="ARBA" id="ARBA00022618"/>
    </source>
</evidence>
<evidence type="ECO:0000256" key="3">
    <source>
        <dbReference type="ARBA" id="ARBA00022454"/>
    </source>
</evidence>
<comment type="caution">
    <text evidence="10">The sequence shown here is derived from an EMBL/GenBank/DDBJ whole genome shotgun (WGS) entry which is preliminary data.</text>
</comment>
<keyword evidence="6" id="KW-0226">DNA condensation</keyword>
<accession>A0ABD3QJJ2</accession>
<evidence type="ECO:0000256" key="2">
    <source>
        <dbReference type="ARBA" id="ARBA00006533"/>
    </source>
</evidence>
<proteinExistence type="inferred from homology"/>
<dbReference type="GO" id="GO:0030261">
    <property type="term" value="P:chromosome condensation"/>
    <property type="evidence" value="ECO:0007669"/>
    <property type="project" value="UniProtKB-KW"/>
</dbReference>
<evidence type="ECO:0000259" key="9">
    <source>
        <dbReference type="Pfam" id="PF12719"/>
    </source>
</evidence>
<dbReference type="SUPFAM" id="SSF48371">
    <property type="entry name" value="ARM repeat"/>
    <property type="match status" value="1"/>
</dbReference>
<dbReference type="AlphaFoldDB" id="A0ABD3QJJ2"/>
<feature type="region of interest" description="Disordered" evidence="8">
    <location>
        <begin position="767"/>
        <end position="787"/>
    </location>
</feature>
<protein>
    <recommendedName>
        <fullName evidence="9">Nuclear condensin complex subunit 3 C-terminal domain-containing protein</fullName>
    </recommendedName>
</protein>
<keyword evidence="3" id="KW-0158">Chromosome</keyword>
<dbReference type="PANTHER" id="PTHR14418">
    <property type="entry name" value="CONDENSIN COMPLEX SUBUNIT 3-RELATED"/>
    <property type="match status" value="1"/>
</dbReference>
<evidence type="ECO:0000256" key="7">
    <source>
        <dbReference type="ARBA" id="ARBA00023306"/>
    </source>
</evidence>
<feature type="region of interest" description="Disordered" evidence="8">
    <location>
        <begin position="876"/>
        <end position="945"/>
    </location>
</feature>
<dbReference type="GO" id="GO:0051301">
    <property type="term" value="P:cell division"/>
    <property type="evidence" value="ECO:0007669"/>
    <property type="project" value="UniProtKB-KW"/>
</dbReference>
<keyword evidence="4" id="KW-0132">Cell division</keyword>
<evidence type="ECO:0000256" key="6">
    <source>
        <dbReference type="ARBA" id="ARBA00023067"/>
    </source>
</evidence>
<evidence type="ECO:0000313" key="10">
    <source>
        <dbReference type="EMBL" id="KAL3800039.1"/>
    </source>
</evidence>
<gene>
    <name evidence="10" type="ORF">ACHAW5_003687</name>
</gene>
<dbReference type="Gene3D" id="1.25.10.10">
    <property type="entry name" value="Leucine-rich Repeat Variant"/>
    <property type="match status" value="1"/>
</dbReference>
<keyword evidence="5" id="KW-0498">Mitosis</keyword>
<dbReference type="EMBL" id="JALLAZ020000231">
    <property type="protein sequence ID" value="KAL3800039.1"/>
    <property type="molecule type" value="Genomic_DNA"/>
</dbReference>
<feature type="compositionally biased region" description="Low complexity" evidence="8">
    <location>
        <begin position="774"/>
        <end position="783"/>
    </location>
</feature>